<dbReference type="PIRSF" id="PIRSF021774">
    <property type="entry name" value="UCP021774"/>
    <property type="match status" value="1"/>
</dbReference>
<dbReference type="Pfam" id="PF03625">
    <property type="entry name" value="DUF302"/>
    <property type="match status" value="1"/>
</dbReference>
<organism evidence="2 3">
    <name type="scientific">Shackletoniella antarctica</name>
    <dbReference type="NCBI Taxonomy" id="268115"/>
    <lineage>
        <taxon>Bacteria</taxon>
        <taxon>Bacillati</taxon>
        <taxon>Cyanobacteriota</taxon>
        <taxon>Cyanophyceae</taxon>
        <taxon>Oculatellales</taxon>
        <taxon>Oculatellaceae</taxon>
        <taxon>Shackletoniella</taxon>
    </lineage>
</organism>
<evidence type="ECO:0000313" key="2">
    <source>
        <dbReference type="EMBL" id="PZO42247.1"/>
    </source>
</evidence>
<evidence type="ECO:0000313" key="3">
    <source>
        <dbReference type="Proteomes" id="UP000249081"/>
    </source>
</evidence>
<feature type="domain" description="DUF302" evidence="1">
    <location>
        <begin position="33"/>
        <end position="95"/>
    </location>
</feature>
<evidence type="ECO:0000259" key="1">
    <source>
        <dbReference type="Pfam" id="PF03625"/>
    </source>
</evidence>
<dbReference type="Gene3D" id="3.30.310.70">
    <property type="entry name" value="TT1751-like domain"/>
    <property type="match status" value="1"/>
</dbReference>
<dbReference type="PANTHER" id="PTHR38342">
    <property type="entry name" value="SLR5037 PROTEIN"/>
    <property type="match status" value="1"/>
</dbReference>
<dbReference type="InterPro" id="IPR016796">
    <property type="entry name" value="UCP021774"/>
</dbReference>
<reference evidence="3" key="1">
    <citation type="submission" date="2018-04" db="EMBL/GenBank/DDBJ databases">
        <authorList>
            <person name="Cornet L."/>
        </authorList>
    </citation>
    <scope>NUCLEOTIDE SEQUENCE [LARGE SCALE GENOMIC DNA]</scope>
</reference>
<accession>A0A2W4WGC2</accession>
<dbReference type="SUPFAM" id="SSF103247">
    <property type="entry name" value="TT1751-like"/>
    <property type="match status" value="1"/>
</dbReference>
<protein>
    <recommendedName>
        <fullName evidence="1">DUF302 domain-containing protein</fullName>
    </recommendedName>
</protein>
<gene>
    <name evidence="2" type="ORF">DCF17_09205</name>
</gene>
<dbReference type="Proteomes" id="UP000249081">
    <property type="component" value="Unassembled WGS sequence"/>
</dbReference>
<comment type="caution">
    <text evidence="2">The sequence shown here is derived from an EMBL/GenBank/DDBJ whole genome shotgun (WGS) entry which is preliminary data.</text>
</comment>
<reference evidence="2 3" key="2">
    <citation type="submission" date="2018-06" db="EMBL/GenBank/DDBJ databases">
        <title>Metagenomic assembly of (sub)arctic Cyanobacteria and their associated microbiome from non-axenic cultures.</title>
        <authorList>
            <person name="Baurain D."/>
        </authorList>
    </citation>
    <scope>NUCLEOTIDE SEQUENCE [LARGE SCALE GENOMIC DNA]</scope>
    <source>
        <strain evidence="2">ULC041bin1</strain>
    </source>
</reference>
<name>A0A2W4WGC2_9CYAN</name>
<dbReference type="InterPro" id="IPR035923">
    <property type="entry name" value="TT1751-like_sf"/>
</dbReference>
<sequence length="127" mass="13827">MYYIVETPKSFNQASTDLEAAVVRHGFGVLHIHDLGTTLRSKGIAFDESCKIFEVCNPGQAAKVLSADMRLNMALPCRISVFTEKGVTKIGLIKPGQMLADLSEDVALAEVAREVEEASIQMVDEAK</sequence>
<dbReference type="AlphaFoldDB" id="A0A2W4WGC2"/>
<dbReference type="CDD" id="cd14797">
    <property type="entry name" value="DUF302"/>
    <property type="match status" value="1"/>
</dbReference>
<proteinExistence type="predicted"/>
<dbReference type="PANTHER" id="PTHR38342:SF1">
    <property type="entry name" value="SLR5037 PROTEIN"/>
    <property type="match status" value="1"/>
</dbReference>
<dbReference type="EMBL" id="QBMN01000051">
    <property type="protein sequence ID" value="PZO42247.1"/>
    <property type="molecule type" value="Genomic_DNA"/>
</dbReference>
<dbReference type="InterPro" id="IPR005180">
    <property type="entry name" value="DUF302"/>
</dbReference>